<evidence type="ECO:0000256" key="3">
    <source>
        <dbReference type="ARBA" id="ARBA00022475"/>
    </source>
</evidence>
<dbReference type="RefSeq" id="WP_204359625.1">
    <property type="nucleotide sequence ID" value="NZ_BAAAEF010000029.1"/>
</dbReference>
<reference evidence="10 11" key="1">
    <citation type="submission" date="2020-06" db="EMBL/GenBank/DDBJ databases">
        <authorList>
            <person name="Voronona O.L."/>
            <person name="Aksenova E.I."/>
            <person name="Kunda M.S."/>
            <person name="Semenov A.N."/>
            <person name="Ryzhova N."/>
        </authorList>
    </citation>
    <scope>NUCLEOTIDE SEQUENCE [LARGE SCALE GENOMIC DNA]</scope>
    <source>
        <strain evidence="10 11">MPKMM3633</strain>
    </source>
</reference>
<feature type="transmembrane region" description="Helical" evidence="7">
    <location>
        <begin position="69"/>
        <end position="86"/>
    </location>
</feature>
<dbReference type="GO" id="GO:0008381">
    <property type="term" value="F:mechanosensitive monoatomic ion channel activity"/>
    <property type="evidence" value="ECO:0007669"/>
    <property type="project" value="UniProtKB-ARBA"/>
</dbReference>
<dbReference type="SUPFAM" id="SSF50182">
    <property type="entry name" value="Sm-like ribonucleoproteins"/>
    <property type="match status" value="1"/>
</dbReference>
<dbReference type="InterPro" id="IPR023408">
    <property type="entry name" value="MscS_beta-dom_sf"/>
</dbReference>
<dbReference type="InterPro" id="IPR006685">
    <property type="entry name" value="MscS_channel_2nd"/>
</dbReference>
<organism evidence="10 11">
    <name type="scientific">Marinomonas primoryensis</name>
    <dbReference type="NCBI Taxonomy" id="178399"/>
    <lineage>
        <taxon>Bacteria</taxon>
        <taxon>Pseudomonadati</taxon>
        <taxon>Pseudomonadota</taxon>
        <taxon>Gammaproteobacteria</taxon>
        <taxon>Oceanospirillales</taxon>
        <taxon>Oceanospirillaceae</taxon>
        <taxon>Marinomonas</taxon>
    </lineage>
</organism>
<evidence type="ECO:0000313" key="11">
    <source>
        <dbReference type="Proteomes" id="UP000509371"/>
    </source>
</evidence>
<dbReference type="InterPro" id="IPR011014">
    <property type="entry name" value="MscS_channel_TM-2"/>
</dbReference>
<dbReference type="Gene3D" id="3.30.70.100">
    <property type="match status" value="1"/>
</dbReference>
<dbReference type="SUPFAM" id="SSF82861">
    <property type="entry name" value="Mechanosensitive channel protein MscS (YggB), transmembrane region"/>
    <property type="match status" value="1"/>
</dbReference>
<dbReference type="KEGG" id="mpri:MP3633_1069"/>
<proteinExistence type="inferred from homology"/>
<dbReference type="InterPro" id="IPR052702">
    <property type="entry name" value="MscS-like_channel"/>
</dbReference>
<dbReference type="SUPFAM" id="SSF82689">
    <property type="entry name" value="Mechanosensitive channel protein MscS (YggB), C-terminal domain"/>
    <property type="match status" value="1"/>
</dbReference>
<dbReference type="Pfam" id="PF00924">
    <property type="entry name" value="MS_channel_2nd"/>
    <property type="match status" value="1"/>
</dbReference>
<dbReference type="AlphaFoldDB" id="A0A859CU05"/>
<accession>A0A859CU05</accession>
<dbReference type="Pfam" id="PF21082">
    <property type="entry name" value="MS_channel_3rd"/>
    <property type="match status" value="1"/>
</dbReference>
<keyword evidence="4 7" id="KW-0812">Transmembrane</keyword>
<evidence type="ECO:0000256" key="2">
    <source>
        <dbReference type="ARBA" id="ARBA00008017"/>
    </source>
</evidence>
<comment type="subcellular location">
    <subcellularLocation>
        <location evidence="1">Cell membrane</location>
        <topology evidence="1">Multi-pass membrane protein</topology>
    </subcellularLocation>
</comment>
<dbReference type="InterPro" id="IPR049278">
    <property type="entry name" value="MS_channel_C"/>
</dbReference>
<dbReference type="Gene3D" id="2.30.30.60">
    <property type="match status" value="1"/>
</dbReference>
<evidence type="ECO:0000256" key="7">
    <source>
        <dbReference type="SAM" id="Phobius"/>
    </source>
</evidence>
<evidence type="ECO:0000256" key="5">
    <source>
        <dbReference type="ARBA" id="ARBA00022989"/>
    </source>
</evidence>
<dbReference type="PANTHER" id="PTHR30347">
    <property type="entry name" value="POTASSIUM CHANNEL RELATED"/>
    <property type="match status" value="1"/>
</dbReference>
<evidence type="ECO:0000256" key="1">
    <source>
        <dbReference type="ARBA" id="ARBA00004651"/>
    </source>
</evidence>
<comment type="similarity">
    <text evidence="2">Belongs to the MscS (TC 1.A.23) family.</text>
</comment>
<dbReference type="PANTHER" id="PTHR30347:SF1">
    <property type="entry name" value="MECHANOSENSITIVE CHANNEL MSCK"/>
    <property type="match status" value="1"/>
</dbReference>
<evidence type="ECO:0000256" key="4">
    <source>
        <dbReference type="ARBA" id="ARBA00022692"/>
    </source>
</evidence>
<dbReference type="Proteomes" id="UP000509371">
    <property type="component" value="Chromosome"/>
</dbReference>
<evidence type="ECO:0000259" key="9">
    <source>
        <dbReference type="Pfam" id="PF21082"/>
    </source>
</evidence>
<feature type="domain" description="Mechanosensitive ion channel MscS" evidence="8">
    <location>
        <begin position="110"/>
        <end position="176"/>
    </location>
</feature>
<feature type="transmembrane region" description="Helical" evidence="7">
    <location>
        <begin position="23"/>
        <end position="46"/>
    </location>
</feature>
<feature type="transmembrane region" description="Helical" evidence="7">
    <location>
        <begin position="92"/>
        <end position="112"/>
    </location>
</feature>
<sequence length="291" mass="32480">MIDIDNVYSILSYKFFTVADHSITIGGVLLIPILALVGFWATKYLVRLLTSKLTTRNADPNIIHLVRRLLYALAISIIAITVLDIINVPITAFAFLSGAIAIGFGFGAQNIINNFISGWILMWEKPIRIGDFLEVENAKGIVEEINTRSTRFRRVDGVHMLIPNSKLLENTIVNWTLVDKLMRTSVKIGVAYGSPAKKVAALILQATEEQEGVLSTPKPQVIFEDFGDNALIFEVNFWIQSNVEGGLRVAKSNVRFRLDELLAEHNIVIAFPQRDIHIDGSLRLLKNDVPD</sequence>
<dbReference type="GO" id="GO:0005886">
    <property type="term" value="C:plasma membrane"/>
    <property type="evidence" value="ECO:0007669"/>
    <property type="project" value="UniProtKB-SubCell"/>
</dbReference>
<feature type="domain" description="Mechanosensitive ion channel MscS C-terminal" evidence="9">
    <location>
        <begin position="186"/>
        <end position="269"/>
    </location>
</feature>
<name>A0A859CU05_9GAMM</name>
<keyword evidence="5 7" id="KW-1133">Transmembrane helix</keyword>
<evidence type="ECO:0000259" key="8">
    <source>
        <dbReference type="Pfam" id="PF00924"/>
    </source>
</evidence>
<evidence type="ECO:0000313" key="10">
    <source>
        <dbReference type="EMBL" id="QKK79804.1"/>
    </source>
</evidence>
<gene>
    <name evidence="10" type="ORF">MP3633_1069</name>
</gene>
<dbReference type="Gene3D" id="1.10.287.1260">
    <property type="match status" value="1"/>
</dbReference>
<dbReference type="InterPro" id="IPR010920">
    <property type="entry name" value="LSM_dom_sf"/>
</dbReference>
<evidence type="ECO:0000256" key="6">
    <source>
        <dbReference type="ARBA" id="ARBA00023136"/>
    </source>
</evidence>
<keyword evidence="6 7" id="KW-0472">Membrane</keyword>
<protein>
    <submittedName>
        <fullName evidence="10">Mechanosensitive ion channel protein</fullName>
    </submittedName>
</protein>
<dbReference type="InterPro" id="IPR011066">
    <property type="entry name" value="MscS_channel_C_sf"/>
</dbReference>
<dbReference type="EMBL" id="CP054301">
    <property type="protein sequence ID" value="QKK79804.1"/>
    <property type="molecule type" value="Genomic_DNA"/>
</dbReference>
<keyword evidence="3" id="KW-1003">Cell membrane</keyword>